<keyword evidence="3 8" id="KW-0813">Transport</keyword>
<evidence type="ECO:0000256" key="8">
    <source>
        <dbReference type="PIRNR" id="PIRNR005353"/>
    </source>
</evidence>
<evidence type="ECO:0000256" key="6">
    <source>
        <dbReference type="ARBA" id="ARBA00022989"/>
    </source>
</evidence>
<dbReference type="Proteomes" id="UP000218979">
    <property type="component" value="Unassembled WGS sequence"/>
</dbReference>
<dbReference type="PIRSF" id="PIRSF005353">
    <property type="entry name" value="PbuG"/>
    <property type="match status" value="1"/>
</dbReference>
<evidence type="ECO:0000256" key="2">
    <source>
        <dbReference type="ARBA" id="ARBA00005697"/>
    </source>
</evidence>
<dbReference type="InterPro" id="IPR045018">
    <property type="entry name" value="Azg-like"/>
</dbReference>
<dbReference type="Pfam" id="PF00860">
    <property type="entry name" value="Xan_ur_permease"/>
    <property type="match status" value="2"/>
</dbReference>
<evidence type="ECO:0000256" key="1">
    <source>
        <dbReference type="ARBA" id="ARBA00004651"/>
    </source>
</evidence>
<comment type="subcellular location">
    <subcellularLocation>
        <location evidence="1 8">Cell membrane</location>
        <topology evidence="1 8">Multi-pass membrane protein</topology>
    </subcellularLocation>
</comment>
<comment type="similarity">
    <text evidence="2 8">Belongs to the nucleobase:cation symporter-2 (NCS2) (TC 2.A.40) family. Azg-like subfamily.</text>
</comment>
<keyword evidence="4 8" id="KW-1003">Cell membrane</keyword>
<accession>A0A1K2H3A6</accession>
<dbReference type="PANTHER" id="PTHR43337:SF1">
    <property type="entry name" value="XANTHINE_URACIL PERMEASE C887.17-RELATED"/>
    <property type="match status" value="1"/>
</dbReference>
<dbReference type="GO" id="GO:0005886">
    <property type="term" value="C:plasma membrane"/>
    <property type="evidence" value="ECO:0007669"/>
    <property type="project" value="UniProtKB-SubCell"/>
</dbReference>
<feature type="transmembrane region" description="Helical" evidence="9">
    <location>
        <begin position="75"/>
        <end position="94"/>
    </location>
</feature>
<feature type="transmembrane region" description="Helical" evidence="9">
    <location>
        <begin position="189"/>
        <end position="209"/>
    </location>
</feature>
<feature type="transmembrane region" description="Helical" evidence="9">
    <location>
        <begin position="18"/>
        <end position="34"/>
    </location>
</feature>
<feature type="transmembrane region" description="Helical" evidence="9">
    <location>
        <begin position="216"/>
        <end position="238"/>
    </location>
</feature>
<feature type="transmembrane region" description="Helical" evidence="9">
    <location>
        <begin position="46"/>
        <end position="68"/>
    </location>
</feature>
<reference evidence="11 12" key="2">
    <citation type="submission" date="2016-11" db="EMBL/GenBank/DDBJ databases">
        <authorList>
            <person name="Jaros S."/>
            <person name="Januszkiewicz K."/>
            <person name="Wedrychowicz H."/>
        </authorList>
    </citation>
    <scope>NUCLEOTIDE SEQUENCE [LARGE SCALE GENOMIC DNA]</scope>
    <source>
        <strain evidence="11 12">DSM 22330</strain>
    </source>
</reference>
<evidence type="ECO:0000256" key="5">
    <source>
        <dbReference type="ARBA" id="ARBA00022692"/>
    </source>
</evidence>
<proteinExistence type="inferred from homology"/>
<dbReference type="AlphaFoldDB" id="A0A1K2H3A6"/>
<evidence type="ECO:0000313" key="13">
    <source>
        <dbReference type="Proteomes" id="UP000218979"/>
    </source>
</evidence>
<keyword evidence="6 8" id="KW-1133">Transmembrane helix</keyword>
<feature type="transmembrane region" description="Helical" evidence="9">
    <location>
        <begin position="460"/>
        <end position="478"/>
    </location>
</feature>
<evidence type="ECO:0000256" key="7">
    <source>
        <dbReference type="ARBA" id="ARBA00023136"/>
    </source>
</evidence>
<dbReference type="InterPro" id="IPR026033">
    <property type="entry name" value="Azg-like_bact_archaea"/>
</dbReference>
<dbReference type="GO" id="GO:0005345">
    <property type="term" value="F:purine nucleobase transmembrane transporter activity"/>
    <property type="evidence" value="ECO:0007669"/>
    <property type="project" value="TreeGrafter"/>
</dbReference>
<dbReference type="STRING" id="1122154.SAMN02746068_00060"/>
<dbReference type="Proteomes" id="UP000185655">
    <property type="component" value="Unassembled WGS sequence"/>
</dbReference>
<evidence type="ECO:0000256" key="3">
    <source>
        <dbReference type="ARBA" id="ARBA00022448"/>
    </source>
</evidence>
<evidence type="ECO:0000313" key="11">
    <source>
        <dbReference type="EMBL" id="SFZ70095.1"/>
    </source>
</evidence>
<name>A0A1K2H3A6_9LACT</name>
<dbReference type="EMBL" id="FPKS01000001">
    <property type="protein sequence ID" value="SFZ70095.1"/>
    <property type="molecule type" value="Genomic_DNA"/>
</dbReference>
<reference evidence="10 13" key="1">
    <citation type="submission" date="2014-12" db="EMBL/GenBank/DDBJ databases">
        <title>Draft genome sequences of 10 type strains of Lactococcus.</title>
        <authorList>
            <person name="Sun Z."/>
            <person name="Zhong Z."/>
            <person name="Liu W."/>
            <person name="Zhang W."/>
            <person name="Zhang H."/>
        </authorList>
    </citation>
    <scope>NUCLEOTIDE SEQUENCE [LARGE SCALE GENOMIC DNA]</scope>
    <source>
        <strain evidence="10 13">DSM 22330</strain>
    </source>
</reference>
<feature type="transmembrane region" description="Helical" evidence="9">
    <location>
        <begin position="365"/>
        <end position="384"/>
    </location>
</feature>
<sequence length="479" mass="50193">MDKFFKLKESGTTVSREIMAGLTTFFAMSYILFVNPDMLSKTGMPYQAVFLATIIASVIGTLIMGLFANVPYAQAPGMGLNAFFTFTVVFGLGYSWQEALAMVFICGIINILITVTKIRKMIIKAIPESIQHAIGGGIGVFIAYIGIKNAGLLKFTLDPGTYTVVGKGADKGTATIEGAASAVPALVNFNQPAVLVALIGIAITAILVVKNVKGAILISIVATTVLAIFAGVVDLSAIDFKANSLGSAFNELGDTFGAAFSHKGMGTLFSDSAKIPQVLMTILAFSLSDTFDTIGTFIGTGRRSGIFSEEDEASLENGSGFSSKMDKALFADATATSIGAIFGTSNTTTYVESAAGIGAGGRTGLTSVVTAICFILSSVLLPFISIVPSAATAPVLIIVGVMMLGSFKDINWTDLEEAIPAFFASIFMGLAYSISYGIAAGFIFFAITKVVTGKVKEVSPIIWVVNFLFIINFIILAII</sequence>
<evidence type="ECO:0000313" key="12">
    <source>
        <dbReference type="Proteomes" id="UP000185655"/>
    </source>
</evidence>
<feature type="transmembrane region" description="Helical" evidence="9">
    <location>
        <begin position="100"/>
        <end position="118"/>
    </location>
</feature>
<evidence type="ECO:0000256" key="9">
    <source>
        <dbReference type="SAM" id="Phobius"/>
    </source>
</evidence>
<feature type="transmembrane region" description="Helical" evidence="9">
    <location>
        <begin position="419"/>
        <end position="448"/>
    </location>
</feature>
<dbReference type="OrthoDB" id="9808458at2"/>
<dbReference type="PANTHER" id="PTHR43337">
    <property type="entry name" value="XANTHINE/URACIL PERMEASE C887.17-RELATED"/>
    <property type="match status" value="1"/>
</dbReference>
<gene>
    <name evidence="10" type="ORF">RR45_GL001044</name>
    <name evidence="11" type="ORF">SAMN02746068_00060</name>
</gene>
<feature type="transmembrane region" description="Helical" evidence="9">
    <location>
        <begin position="130"/>
        <end position="147"/>
    </location>
</feature>
<dbReference type="EMBL" id="JXJT01000021">
    <property type="protein sequence ID" value="PCS01814.1"/>
    <property type="molecule type" value="Genomic_DNA"/>
</dbReference>
<keyword evidence="7 8" id="KW-0472">Membrane</keyword>
<protein>
    <submittedName>
        <fullName evidence="10">Guanine permease</fullName>
    </submittedName>
    <submittedName>
        <fullName evidence="11">Putative MFS transporter, AGZA family, xanthine/uracil permease</fullName>
    </submittedName>
</protein>
<dbReference type="RefSeq" id="WP_031365749.1">
    <property type="nucleotide sequence ID" value="NZ_FPKS01000001.1"/>
</dbReference>
<organism evidence="11 12">
    <name type="scientific">Pseudolactococcus chungangensis CAU 28 = DSM 22330</name>
    <dbReference type="NCBI Taxonomy" id="1122154"/>
    <lineage>
        <taxon>Bacteria</taxon>
        <taxon>Bacillati</taxon>
        <taxon>Bacillota</taxon>
        <taxon>Bacilli</taxon>
        <taxon>Lactobacillales</taxon>
        <taxon>Streptococcaceae</taxon>
        <taxon>Pseudolactococcus</taxon>
    </lineage>
</organism>
<dbReference type="InterPro" id="IPR006043">
    <property type="entry name" value="NCS2"/>
</dbReference>
<evidence type="ECO:0000256" key="4">
    <source>
        <dbReference type="ARBA" id="ARBA00022475"/>
    </source>
</evidence>
<keyword evidence="13" id="KW-1185">Reference proteome</keyword>
<keyword evidence="5 8" id="KW-0812">Transmembrane</keyword>
<feature type="transmembrane region" description="Helical" evidence="9">
    <location>
        <begin position="390"/>
        <end position="407"/>
    </location>
</feature>
<evidence type="ECO:0000313" key="10">
    <source>
        <dbReference type="EMBL" id="PCS01814.1"/>
    </source>
</evidence>